<keyword evidence="6" id="KW-1185">Reference proteome</keyword>
<proteinExistence type="inferred from homology"/>
<sequence>MVVKTSTFTILDDPRPEDTSLPAFTVSTTRGFLPRQNPIVTLPSEFSALENILQSLPIKTASGEPGLLSQNKLGDTVDSSFPDLTTEIDKYKDNQVMLLALYRDYSFLASAYLLEPCHHELLRTNESYGLGRDVLPAQIARPIAKVAELTGFKPFMEYAGSYALANYRLLDPSKSLEYDNLALIRAFEHGLDRTSSEAGFVLVHVDMVRHSGELVRGIMKALKGIEQDDRVMHEDGLTVTLEALRGVNKTMDKMWNKSKPMSYTHFRTFIFGITSQSMFPNGVTYQGVSDTPLSFRGESGANDSMIPTMDNFLQIPMPDTPLTRILEDFRQYRPGNHREFLAWVEQRSRELCTREYAMKTGPSALLFLRLLDGVREFRYRHWTFTREYILKRTKHKTATGGSPIVKWLPNQLAAVLALEKQIIDHLESMDWQDEYIGETRELVERQTISLEKEVEKFCEERGDA</sequence>
<evidence type="ECO:0008006" key="7">
    <source>
        <dbReference type="Google" id="ProtNLM"/>
    </source>
</evidence>
<dbReference type="GO" id="GO:0016702">
    <property type="term" value="F:oxidoreductase activity, acting on single donors with incorporation of molecular oxygen, incorporation of two atoms of oxygen"/>
    <property type="evidence" value="ECO:0007669"/>
    <property type="project" value="UniProtKB-ARBA"/>
</dbReference>
<dbReference type="Pfam" id="PF01231">
    <property type="entry name" value="IDO"/>
    <property type="match status" value="1"/>
</dbReference>
<dbReference type="Proteomes" id="UP000054549">
    <property type="component" value="Unassembled WGS sequence"/>
</dbReference>
<dbReference type="GO" id="GO:0020037">
    <property type="term" value="F:heme binding"/>
    <property type="evidence" value="ECO:0007669"/>
    <property type="project" value="InterPro"/>
</dbReference>
<evidence type="ECO:0000313" key="5">
    <source>
        <dbReference type="EMBL" id="KIL57306.1"/>
    </source>
</evidence>
<name>A0A0C2WKU9_AMAMK</name>
<evidence type="ECO:0000313" key="6">
    <source>
        <dbReference type="Proteomes" id="UP000054549"/>
    </source>
</evidence>
<gene>
    <name evidence="5" type="ORF">M378DRAFT_16356</name>
</gene>
<protein>
    <recommendedName>
        <fullName evidence="7">Indoleamine 2,3-dioxygenase</fullName>
    </recommendedName>
</protein>
<dbReference type="InterPro" id="IPR037217">
    <property type="entry name" value="Trp/Indoleamine_2_3_dOase-like"/>
</dbReference>
<keyword evidence="3 4" id="KW-0408">Iron</keyword>
<reference evidence="5 6" key="1">
    <citation type="submission" date="2014-04" db="EMBL/GenBank/DDBJ databases">
        <title>Evolutionary Origins and Diversification of the Mycorrhizal Mutualists.</title>
        <authorList>
            <consortium name="DOE Joint Genome Institute"/>
            <consortium name="Mycorrhizal Genomics Consortium"/>
            <person name="Kohler A."/>
            <person name="Kuo A."/>
            <person name="Nagy L.G."/>
            <person name="Floudas D."/>
            <person name="Copeland A."/>
            <person name="Barry K.W."/>
            <person name="Cichocki N."/>
            <person name="Veneault-Fourrey C."/>
            <person name="LaButti K."/>
            <person name="Lindquist E.A."/>
            <person name="Lipzen A."/>
            <person name="Lundell T."/>
            <person name="Morin E."/>
            <person name="Murat C."/>
            <person name="Riley R."/>
            <person name="Ohm R."/>
            <person name="Sun H."/>
            <person name="Tunlid A."/>
            <person name="Henrissat B."/>
            <person name="Grigoriev I.V."/>
            <person name="Hibbett D.S."/>
            <person name="Martin F."/>
        </authorList>
    </citation>
    <scope>NUCLEOTIDE SEQUENCE [LARGE SCALE GENOMIC DNA]</scope>
    <source>
        <strain evidence="5 6">Koide BX008</strain>
    </source>
</reference>
<accession>A0A0C2WKU9</accession>
<dbReference type="Gene3D" id="1.20.58.480">
    <property type="match status" value="1"/>
</dbReference>
<dbReference type="OrthoDB" id="10262710at2759"/>
<dbReference type="EMBL" id="KN818375">
    <property type="protein sequence ID" value="KIL57306.1"/>
    <property type="molecule type" value="Genomic_DNA"/>
</dbReference>
<evidence type="ECO:0000256" key="3">
    <source>
        <dbReference type="ARBA" id="ARBA00023004"/>
    </source>
</evidence>
<dbReference type="AlphaFoldDB" id="A0A0C2WKU9"/>
<keyword evidence="4" id="KW-0349">Heme</keyword>
<dbReference type="PANTHER" id="PTHR28657:SF3">
    <property type="entry name" value="INDOLEAMINE 2,3-DIOXYGENASE"/>
    <property type="match status" value="1"/>
</dbReference>
<keyword evidence="2 4" id="KW-0479">Metal-binding</keyword>
<evidence type="ECO:0000256" key="1">
    <source>
        <dbReference type="ARBA" id="ARBA00007119"/>
    </source>
</evidence>
<dbReference type="SUPFAM" id="SSF140959">
    <property type="entry name" value="Indolic compounds 2,3-dioxygenase-like"/>
    <property type="match status" value="1"/>
</dbReference>
<comment type="similarity">
    <text evidence="1">Belongs to the indoleamine 2,3-dioxygenase family.</text>
</comment>
<dbReference type="FunFam" id="1.20.58.480:FF:000005">
    <property type="entry name" value="Indoleamine 2,3-dioxygenase family protein"/>
    <property type="match status" value="1"/>
</dbReference>
<dbReference type="GO" id="GO:0046872">
    <property type="term" value="F:metal ion binding"/>
    <property type="evidence" value="ECO:0007669"/>
    <property type="project" value="UniProtKB-KW"/>
</dbReference>
<dbReference type="InterPro" id="IPR000898">
    <property type="entry name" value="Indolamine_dOase"/>
</dbReference>
<dbReference type="STRING" id="946122.A0A0C2WKU9"/>
<dbReference type="GO" id="GO:0019441">
    <property type="term" value="P:L-tryptophan catabolic process to kynurenine"/>
    <property type="evidence" value="ECO:0007669"/>
    <property type="project" value="InterPro"/>
</dbReference>
<feature type="binding site" description="proximal binding residue" evidence="4">
    <location>
        <position position="381"/>
    </location>
    <ligand>
        <name>heme b</name>
        <dbReference type="ChEBI" id="CHEBI:60344"/>
    </ligand>
    <ligandPart>
        <name>Fe</name>
        <dbReference type="ChEBI" id="CHEBI:18248"/>
    </ligandPart>
</feature>
<evidence type="ECO:0000256" key="4">
    <source>
        <dbReference type="PIRSR" id="PIRSR600898-1"/>
    </source>
</evidence>
<dbReference type="HOGENOM" id="CLU_033932_0_0_1"/>
<evidence type="ECO:0000256" key="2">
    <source>
        <dbReference type="ARBA" id="ARBA00022723"/>
    </source>
</evidence>
<dbReference type="PANTHER" id="PTHR28657">
    <property type="entry name" value="INDOLEAMINE 2,3-DIOXYGENASE"/>
    <property type="match status" value="1"/>
</dbReference>
<dbReference type="InParanoid" id="A0A0C2WKU9"/>
<organism evidence="5 6">
    <name type="scientific">Amanita muscaria (strain Koide BX008)</name>
    <dbReference type="NCBI Taxonomy" id="946122"/>
    <lineage>
        <taxon>Eukaryota</taxon>
        <taxon>Fungi</taxon>
        <taxon>Dikarya</taxon>
        <taxon>Basidiomycota</taxon>
        <taxon>Agaricomycotina</taxon>
        <taxon>Agaricomycetes</taxon>
        <taxon>Agaricomycetidae</taxon>
        <taxon>Agaricales</taxon>
        <taxon>Pluteineae</taxon>
        <taxon>Amanitaceae</taxon>
        <taxon>Amanita</taxon>
    </lineage>
</organism>